<protein>
    <submittedName>
        <fullName evidence="3">Uncharacterized protein DUF4124</fullName>
    </submittedName>
</protein>
<dbReference type="OrthoDB" id="7064973at2"/>
<evidence type="ECO:0000256" key="1">
    <source>
        <dbReference type="SAM" id="MobiDB-lite"/>
    </source>
</evidence>
<name>A0A4R3N166_9GAMM</name>
<reference evidence="3 4" key="1">
    <citation type="submission" date="2019-03" db="EMBL/GenBank/DDBJ databases">
        <title>Genomic Encyclopedia of Type Strains, Phase IV (KMG-IV): sequencing the most valuable type-strain genomes for metagenomic binning, comparative biology and taxonomic classification.</title>
        <authorList>
            <person name="Goeker M."/>
        </authorList>
    </citation>
    <scope>NUCLEOTIDE SEQUENCE [LARGE SCALE GENOMIC DNA]</scope>
    <source>
        <strain evidence="3 4">DSM 13587</strain>
    </source>
</reference>
<evidence type="ECO:0000313" key="3">
    <source>
        <dbReference type="EMBL" id="TCT21937.1"/>
    </source>
</evidence>
<sequence length="342" mass="38331">MARFRLRTNLKSPSRRLWLGFVLCLAVATWLAVGAAQPTLYRWVDESGTVHYTDQVPPGQVKQGHTKLSPEGIPTETVPPAPTEQEIDLAREQERLKAEEARRIAQQKADDQRLVNLYRSIDDLVLAREGKVAAIEALSQVQRDGIRVQQERLLKLHQQLKDLERAAKPVPDELKREIDQTGTLIRDSYAAIIDQEFQKTAIRREFDAIMARFSRLRRLPEPPATSPDPAGDLLLGHLVSCQGSGPCAVLWDRALAYVRQQAGTQDEMLGAGLLIAFQTDEREHRRLTLAWIQQSVGQPVRLYLDLQCKNRLTGSLACIDQAAIAHRDGFRAAVTQPPPSPP</sequence>
<feature type="region of interest" description="Disordered" evidence="1">
    <location>
        <begin position="56"/>
        <end position="81"/>
    </location>
</feature>
<keyword evidence="4" id="KW-1185">Reference proteome</keyword>
<evidence type="ECO:0000259" key="2">
    <source>
        <dbReference type="Pfam" id="PF13511"/>
    </source>
</evidence>
<organism evidence="3 4">
    <name type="scientific">Thiobaca trueperi</name>
    <dbReference type="NCBI Taxonomy" id="127458"/>
    <lineage>
        <taxon>Bacteria</taxon>
        <taxon>Pseudomonadati</taxon>
        <taxon>Pseudomonadota</taxon>
        <taxon>Gammaproteobacteria</taxon>
        <taxon>Chromatiales</taxon>
        <taxon>Chromatiaceae</taxon>
        <taxon>Thiobaca</taxon>
    </lineage>
</organism>
<dbReference type="Proteomes" id="UP000295717">
    <property type="component" value="Unassembled WGS sequence"/>
</dbReference>
<dbReference type="EMBL" id="SMAO01000003">
    <property type="protein sequence ID" value="TCT21937.1"/>
    <property type="molecule type" value="Genomic_DNA"/>
</dbReference>
<proteinExistence type="predicted"/>
<gene>
    <name evidence="3" type="ORF">EDC35_10335</name>
</gene>
<accession>A0A4R3N166</accession>
<evidence type="ECO:0000313" key="4">
    <source>
        <dbReference type="Proteomes" id="UP000295717"/>
    </source>
</evidence>
<dbReference type="RefSeq" id="WP_132976356.1">
    <property type="nucleotide sequence ID" value="NZ_SMAO01000003.1"/>
</dbReference>
<dbReference type="Pfam" id="PF13511">
    <property type="entry name" value="DUF4124"/>
    <property type="match status" value="1"/>
</dbReference>
<dbReference type="InterPro" id="IPR025392">
    <property type="entry name" value="DUF4124"/>
</dbReference>
<feature type="domain" description="DUF4124" evidence="2">
    <location>
        <begin position="28"/>
        <end position="82"/>
    </location>
</feature>
<comment type="caution">
    <text evidence="3">The sequence shown here is derived from an EMBL/GenBank/DDBJ whole genome shotgun (WGS) entry which is preliminary data.</text>
</comment>
<dbReference type="AlphaFoldDB" id="A0A4R3N166"/>